<name>A0A559K7P6_9BACL</name>
<comment type="similarity">
    <text evidence="2">Belongs to the bacterial solute-binding protein 2 family.</text>
</comment>
<dbReference type="AlphaFoldDB" id="A0A559K7P6"/>
<evidence type="ECO:0000259" key="4">
    <source>
        <dbReference type="Pfam" id="PF13407"/>
    </source>
</evidence>
<dbReference type="PANTHER" id="PTHR46847">
    <property type="entry name" value="D-ALLOSE-BINDING PERIPLASMIC PROTEIN-RELATED"/>
    <property type="match status" value="1"/>
</dbReference>
<protein>
    <submittedName>
        <fullName evidence="5">Substrate-binding domain-containing protein</fullName>
    </submittedName>
</protein>
<dbReference type="Proteomes" id="UP000317036">
    <property type="component" value="Unassembled WGS sequence"/>
</dbReference>
<dbReference type="PANTHER" id="PTHR46847:SF1">
    <property type="entry name" value="D-ALLOSE-BINDING PERIPLASMIC PROTEIN-RELATED"/>
    <property type="match status" value="1"/>
</dbReference>
<comment type="caution">
    <text evidence="5">The sequence shown here is derived from an EMBL/GenBank/DDBJ whole genome shotgun (WGS) entry which is preliminary data.</text>
</comment>
<sequence length="327" mass="35707">MRGIRRHMLVLAGVFLLAAGYLASRFVFGELASAQPKTMVFIPKTIDQRIEFWQVMKQGVFAAAKEYNVDVQVLGTETESDVDGQIRLLETTIKAKPKAIIFAANDYQRLAPVAQKAVQTGIKLITVDSGVKDVASTSFIATDNYAAGLKAGKAIGGRMENGDAVAIISFVKGSATAMEREQGVRDSFKDRSGVQLLDTYYCDASEEKAYEITKRLLQSEPRIRGIIGLNEPSAVGAAKAVRDLSSRVKLVGFDSSMDEIALIEDGVIQATIVQKPFNMGYLAVETAMKAWRGETASPTIDTGSEVITVDNMYEKENQKLLFPFVEK</sequence>
<dbReference type="OrthoDB" id="6196975at2"/>
<keyword evidence="6" id="KW-1185">Reference proteome</keyword>
<keyword evidence="3" id="KW-0732">Signal</keyword>
<dbReference type="InterPro" id="IPR028082">
    <property type="entry name" value="Peripla_BP_I"/>
</dbReference>
<organism evidence="5 6">
    <name type="scientific">Paenibacillus cremeus</name>
    <dbReference type="NCBI Taxonomy" id="2163881"/>
    <lineage>
        <taxon>Bacteria</taxon>
        <taxon>Bacillati</taxon>
        <taxon>Bacillota</taxon>
        <taxon>Bacilli</taxon>
        <taxon>Bacillales</taxon>
        <taxon>Paenibacillaceae</taxon>
        <taxon>Paenibacillus</taxon>
    </lineage>
</organism>
<accession>A0A559K7P6</accession>
<dbReference type="GO" id="GO:0030313">
    <property type="term" value="C:cell envelope"/>
    <property type="evidence" value="ECO:0007669"/>
    <property type="project" value="UniProtKB-SubCell"/>
</dbReference>
<evidence type="ECO:0000256" key="3">
    <source>
        <dbReference type="ARBA" id="ARBA00022729"/>
    </source>
</evidence>
<dbReference type="RefSeq" id="WP_144850400.1">
    <property type="nucleotide sequence ID" value="NZ_VNJI01000027.1"/>
</dbReference>
<evidence type="ECO:0000256" key="1">
    <source>
        <dbReference type="ARBA" id="ARBA00004196"/>
    </source>
</evidence>
<proteinExistence type="inferred from homology"/>
<dbReference type="Gene3D" id="3.40.50.2300">
    <property type="match status" value="2"/>
</dbReference>
<evidence type="ECO:0000313" key="5">
    <source>
        <dbReference type="EMBL" id="TVY08147.1"/>
    </source>
</evidence>
<dbReference type="SUPFAM" id="SSF53822">
    <property type="entry name" value="Periplasmic binding protein-like I"/>
    <property type="match status" value="1"/>
</dbReference>
<dbReference type="CDD" id="cd20006">
    <property type="entry name" value="PBP1_ABC_sugar_binding-like"/>
    <property type="match status" value="1"/>
</dbReference>
<evidence type="ECO:0000256" key="2">
    <source>
        <dbReference type="ARBA" id="ARBA00007639"/>
    </source>
</evidence>
<gene>
    <name evidence="5" type="ORF">FPZ49_20585</name>
</gene>
<feature type="domain" description="Periplasmic binding protein" evidence="4">
    <location>
        <begin position="41"/>
        <end position="294"/>
    </location>
</feature>
<evidence type="ECO:0000313" key="6">
    <source>
        <dbReference type="Proteomes" id="UP000317036"/>
    </source>
</evidence>
<dbReference type="Pfam" id="PF13407">
    <property type="entry name" value="Peripla_BP_4"/>
    <property type="match status" value="1"/>
</dbReference>
<dbReference type="EMBL" id="VNJI01000027">
    <property type="protein sequence ID" value="TVY08147.1"/>
    <property type="molecule type" value="Genomic_DNA"/>
</dbReference>
<dbReference type="GO" id="GO:0030246">
    <property type="term" value="F:carbohydrate binding"/>
    <property type="evidence" value="ECO:0007669"/>
    <property type="project" value="UniProtKB-ARBA"/>
</dbReference>
<reference evidence="5 6" key="1">
    <citation type="submission" date="2019-07" db="EMBL/GenBank/DDBJ databases">
        <authorList>
            <person name="Kim J."/>
        </authorList>
    </citation>
    <scope>NUCLEOTIDE SEQUENCE [LARGE SCALE GENOMIC DNA]</scope>
    <source>
        <strain evidence="5 6">JC52</strain>
    </source>
</reference>
<comment type="subcellular location">
    <subcellularLocation>
        <location evidence="1">Cell envelope</location>
    </subcellularLocation>
</comment>
<dbReference type="InterPro" id="IPR025997">
    <property type="entry name" value="SBP_2_dom"/>
</dbReference>